<protein>
    <recommendedName>
        <fullName evidence="4">peroxidase</fullName>
        <ecNumber evidence="4">1.11.1.7</ecNumber>
    </recommendedName>
</protein>
<dbReference type="GO" id="GO:0140825">
    <property type="term" value="F:lactoperoxidase activity"/>
    <property type="evidence" value="ECO:0007669"/>
    <property type="project" value="UniProtKB-EC"/>
</dbReference>
<evidence type="ECO:0000259" key="20">
    <source>
        <dbReference type="PROSITE" id="PS50873"/>
    </source>
</evidence>
<dbReference type="Gene3D" id="1.10.520.10">
    <property type="match status" value="2"/>
</dbReference>
<keyword evidence="9" id="KW-0560">Oxidoreductase</keyword>
<proteinExistence type="inferred from homology"/>
<evidence type="ECO:0000256" key="4">
    <source>
        <dbReference type="ARBA" id="ARBA00012313"/>
    </source>
</evidence>
<dbReference type="PRINTS" id="PR00461">
    <property type="entry name" value="PLPEROXIDASE"/>
</dbReference>
<feature type="disulfide bond" evidence="17">
    <location>
        <begin position="32"/>
        <end position="89"/>
    </location>
</feature>
<evidence type="ECO:0000256" key="16">
    <source>
        <dbReference type="PIRSR" id="PIRSR600823-4"/>
    </source>
</evidence>
<reference evidence="21" key="1">
    <citation type="submission" date="2023-07" db="EMBL/GenBank/DDBJ databases">
        <title>draft genome sequence of fig (Ficus carica).</title>
        <authorList>
            <person name="Takahashi T."/>
            <person name="Nishimura K."/>
        </authorList>
    </citation>
    <scope>NUCLEOTIDE SEQUENCE</scope>
</reference>
<evidence type="ECO:0000256" key="7">
    <source>
        <dbReference type="ARBA" id="ARBA00022723"/>
    </source>
</evidence>
<evidence type="ECO:0000313" key="21">
    <source>
        <dbReference type="EMBL" id="GMN66017.1"/>
    </source>
</evidence>
<keyword evidence="8 15" id="KW-0106">Calcium</keyword>
<dbReference type="InterPro" id="IPR010255">
    <property type="entry name" value="Haem_peroxidase_sf"/>
</dbReference>
<sequence length="166" mass="17905">MAISVYLVIIIFYAFVVGVFAQLTPTFYHETCPNATSIVLGIVEEALQTDPRIAASLVRLHFHDCFVDGCDGSILLDNTDTITALENACLGIVSCVDILVITLEESVNLSGGPSWDVPLGRKDSLTTNITLANEAIPSPFVTRDQLKANFFNQGLNSTNLIVLSGK</sequence>
<dbReference type="Gene3D" id="1.10.420.10">
    <property type="entry name" value="Peroxidase, domain 2"/>
    <property type="match status" value="1"/>
</dbReference>
<evidence type="ECO:0000256" key="15">
    <source>
        <dbReference type="PIRSR" id="PIRSR600823-3"/>
    </source>
</evidence>
<feature type="binding site" evidence="14">
    <location>
        <position position="137"/>
    </location>
    <ligand>
        <name>substrate</name>
    </ligand>
</feature>
<feature type="disulfide bond" evidence="17">
    <location>
        <begin position="65"/>
        <end position="70"/>
    </location>
</feature>
<feature type="site" description="Transition state stabilizer" evidence="16">
    <location>
        <position position="59"/>
    </location>
</feature>
<feature type="signal peptide" evidence="19">
    <location>
        <begin position="1"/>
        <end position="21"/>
    </location>
</feature>
<keyword evidence="7 15" id="KW-0479">Metal-binding</keyword>
<evidence type="ECO:0000256" key="1">
    <source>
        <dbReference type="ARBA" id="ARBA00000189"/>
    </source>
</evidence>
<dbReference type="InterPro" id="IPR019794">
    <property type="entry name" value="Peroxidases_AS"/>
</dbReference>
<name>A0AA88E125_FICCA</name>
<keyword evidence="17" id="KW-1015">Disulfide bond</keyword>
<feature type="binding site" evidence="15">
    <location>
        <position position="71"/>
    </location>
    <ligand>
        <name>Ca(2+)</name>
        <dbReference type="ChEBI" id="CHEBI:29108"/>
        <label>1</label>
    </ligand>
</feature>
<comment type="caution">
    <text evidence="21">The sequence shown here is derived from an EMBL/GenBank/DDBJ whole genome shotgun (WGS) entry which is preliminary data.</text>
</comment>
<gene>
    <name evidence="21" type="ORF">TIFTF001_035081</name>
</gene>
<dbReference type="GO" id="GO:0020037">
    <property type="term" value="F:heme binding"/>
    <property type="evidence" value="ECO:0007669"/>
    <property type="project" value="InterPro"/>
</dbReference>
<evidence type="ECO:0000256" key="6">
    <source>
        <dbReference type="ARBA" id="ARBA00022617"/>
    </source>
</evidence>
<evidence type="ECO:0000256" key="9">
    <source>
        <dbReference type="ARBA" id="ARBA00023002"/>
    </source>
</evidence>
<keyword evidence="5" id="KW-0575">Peroxidase</keyword>
<dbReference type="PROSITE" id="PS50873">
    <property type="entry name" value="PEROXIDASE_4"/>
    <property type="match status" value="1"/>
</dbReference>
<dbReference type="PRINTS" id="PR00458">
    <property type="entry name" value="PEROXIDASE"/>
</dbReference>
<keyword evidence="19" id="KW-0732">Signal</keyword>
<comment type="similarity">
    <text evidence="18">Belongs to the peroxidase family.</text>
</comment>
<evidence type="ECO:0000256" key="14">
    <source>
        <dbReference type="PIRSR" id="PIRSR600823-2"/>
    </source>
</evidence>
<evidence type="ECO:0000256" key="10">
    <source>
        <dbReference type="ARBA" id="ARBA00023004"/>
    </source>
</evidence>
<keyword evidence="11" id="KW-0325">Glycoprotein</keyword>
<dbReference type="PROSITE" id="PS00436">
    <property type="entry name" value="PEROXIDASE_2"/>
    <property type="match status" value="1"/>
</dbReference>
<dbReference type="PANTHER" id="PTHR31388">
    <property type="entry name" value="PEROXIDASE 72-RELATED"/>
    <property type="match status" value="1"/>
</dbReference>
<feature type="chain" id="PRO_5041644872" description="peroxidase" evidence="19">
    <location>
        <begin position="22"/>
        <end position="166"/>
    </location>
</feature>
<comment type="cofactor">
    <cofactor evidence="15">
        <name>Ca(2+)</name>
        <dbReference type="ChEBI" id="CHEBI:29108"/>
    </cofactor>
    <text evidence="15">Binds 2 calcium ions per subunit.</text>
</comment>
<dbReference type="InterPro" id="IPR002016">
    <property type="entry name" value="Haem_peroxidase"/>
</dbReference>
<dbReference type="GO" id="GO:0042744">
    <property type="term" value="P:hydrogen peroxide catabolic process"/>
    <property type="evidence" value="ECO:0007669"/>
    <property type="project" value="UniProtKB-KW"/>
</dbReference>
<evidence type="ECO:0000256" key="18">
    <source>
        <dbReference type="RuleBase" id="RU004241"/>
    </source>
</evidence>
<feature type="binding site" evidence="15">
    <location>
        <position position="73"/>
    </location>
    <ligand>
        <name>Ca(2+)</name>
        <dbReference type="ChEBI" id="CHEBI:29108"/>
        <label>1</label>
    </ligand>
</feature>
<evidence type="ECO:0000256" key="19">
    <source>
        <dbReference type="SAM" id="SignalP"/>
    </source>
</evidence>
<dbReference type="Proteomes" id="UP001187192">
    <property type="component" value="Unassembled WGS sequence"/>
</dbReference>
<keyword evidence="10" id="KW-0408">Iron</keyword>
<dbReference type="InterPro" id="IPR000823">
    <property type="entry name" value="Peroxidase_pln"/>
</dbReference>
<feature type="binding site" evidence="15">
    <location>
        <position position="69"/>
    </location>
    <ligand>
        <name>Ca(2+)</name>
        <dbReference type="ChEBI" id="CHEBI:29108"/>
        <label>1</label>
    </ligand>
</feature>
<dbReference type="GO" id="GO:0046872">
    <property type="term" value="F:metal ion binding"/>
    <property type="evidence" value="ECO:0007669"/>
    <property type="project" value="UniProtKB-KW"/>
</dbReference>
<evidence type="ECO:0000256" key="5">
    <source>
        <dbReference type="ARBA" id="ARBA00022559"/>
    </source>
</evidence>
<evidence type="ECO:0000256" key="2">
    <source>
        <dbReference type="ARBA" id="ARBA00001970"/>
    </source>
</evidence>
<comment type="function">
    <text evidence="3">Removal of H(2)O(2), oxidation of toxic reductants, biosynthesis and degradation of lignin, suberization, auxin catabolism, response to environmental stresses such as wounding, pathogen attack and oxidative stress. These functions might be dependent on each isozyme/isoform in each plant tissue.</text>
</comment>
<organism evidence="21 22">
    <name type="scientific">Ficus carica</name>
    <name type="common">Common fig</name>
    <dbReference type="NCBI Taxonomy" id="3494"/>
    <lineage>
        <taxon>Eukaryota</taxon>
        <taxon>Viridiplantae</taxon>
        <taxon>Streptophyta</taxon>
        <taxon>Embryophyta</taxon>
        <taxon>Tracheophyta</taxon>
        <taxon>Spermatophyta</taxon>
        <taxon>Magnoliopsida</taxon>
        <taxon>eudicotyledons</taxon>
        <taxon>Gunneridae</taxon>
        <taxon>Pentapetalae</taxon>
        <taxon>rosids</taxon>
        <taxon>fabids</taxon>
        <taxon>Rosales</taxon>
        <taxon>Moraceae</taxon>
        <taxon>Ficeae</taxon>
        <taxon>Ficus</taxon>
    </lineage>
</organism>
<accession>A0AA88E125</accession>
<dbReference type="SUPFAM" id="SSF48113">
    <property type="entry name" value="Heme-dependent peroxidases"/>
    <property type="match status" value="1"/>
</dbReference>
<evidence type="ECO:0000256" key="11">
    <source>
        <dbReference type="ARBA" id="ARBA00023180"/>
    </source>
</evidence>
<keyword evidence="12" id="KW-0376">Hydrogen peroxide</keyword>
<evidence type="ECO:0000313" key="22">
    <source>
        <dbReference type="Proteomes" id="UP001187192"/>
    </source>
</evidence>
<feature type="binding site" evidence="15">
    <location>
        <position position="67"/>
    </location>
    <ligand>
        <name>Ca(2+)</name>
        <dbReference type="ChEBI" id="CHEBI:29108"/>
        <label>1</label>
    </ligand>
</feature>
<dbReference type="GO" id="GO:0006979">
    <property type="term" value="P:response to oxidative stress"/>
    <property type="evidence" value="ECO:0007669"/>
    <property type="project" value="InterPro"/>
</dbReference>
<dbReference type="EMBL" id="BTGU01000279">
    <property type="protein sequence ID" value="GMN66017.1"/>
    <property type="molecule type" value="Genomic_DNA"/>
</dbReference>
<evidence type="ECO:0000256" key="8">
    <source>
        <dbReference type="ARBA" id="ARBA00022837"/>
    </source>
</evidence>
<dbReference type="AlphaFoldDB" id="A0AA88E125"/>
<feature type="binding site" evidence="15">
    <location>
        <position position="64"/>
    </location>
    <ligand>
        <name>Ca(2+)</name>
        <dbReference type="ChEBI" id="CHEBI:29108"/>
        <label>1</label>
    </ligand>
</feature>
<feature type="active site" description="Proton acceptor" evidence="13">
    <location>
        <position position="63"/>
    </location>
</feature>
<evidence type="ECO:0000256" key="13">
    <source>
        <dbReference type="PIRSR" id="PIRSR600823-1"/>
    </source>
</evidence>
<dbReference type="EC" id="1.11.1.7" evidence="4"/>
<dbReference type="Pfam" id="PF00141">
    <property type="entry name" value="peroxidase"/>
    <property type="match status" value="2"/>
</dbReference>
<comment type="catalytic activity">
    <reaction evidence="1">
        <text>2 a phenolic donor + H2O2 = 2 a phenolic radical donor + 2 H2O</text>
        <dbReference type="Rhea" id="RHEA:56136"/>
        <dbReference type="ChEBI" id="CHEBI:15377"/>
        <dbReference type="ChEBI" id="CHEBI:16240"/>
        <dbReference type="ChEBI" id="CHEBI:139520"/>
        <dbReference type="ChEBI" id="CHEBI:139521"/>
        <dbReference type="EC" id="1.11.1.7"/>
    </reaction>
</comment>
<evidence type="ECO:0000256" key="3">
    <source>
        <dbReference type="ARBA" id="ARBA00002322"/>
    </source>
</evidence>
<feature type="domain" description="Plant heme peroxidase family profile" evidence="20">
    <location>
        <begin position="22"/>
        <end position="166"/>
    </location>
</feature>
<dbReference type="PANTHER" id="PTHR31388:SF270">
    <property type="entry name" value="PEROXIDASE 22-RELATED"/>
    <property type="match status" value="1"/>
</dbReference>
<comment type="cofactor">
    <cofactor evidence="2">
        <name>heme b</name>
        <dbReference type="ChEBI" id="CHEBI:60344"/>
    </cofactor>
</comment>
<keyword evidence="22" id="KW-1185">Reference proteome</keyword>
<evidence type="ECO:0000256" key="12">
    <source>
        <dbReference type="ARBA" id="ARBA00023324"/>
    </source>
</evidence>
<evidence type="ECO:0000256" key="17">
    <source>
        <dbReference type="PIRSR" id="PIRSR600823-5"/>
    </source>
</evidence>
<keyword evidence="6" id="KW-0349">Heme</keyword>